<feature type="region of interest" description="Disordered" evidence="2">
    <location>
        <begin position="122"/>
        <end position="146"/>
    </location>
</feature>
<comment type="caution">
    <text evidence="3">The sequence shown here is derived from an EMBL/GenBank/DDBJ whole genome shotgun (WGS) entry which is preliminary data.</text>
</comment>
<dbReference type="Proteomes" id="UP001589891">
    <property type="component" value="Unassembled WGS sequence"/>
</dbReference>
<dbReference type="RefSeq" id="WP_376942939.1">
    <property type="nucleotide sequence ID" value="NZ_CP171449.1"/>
</dbReference>
<evidence type="ECO:0000313" key="4">
    <source>
        <dbReference type="Proteomes" id="UP001589891"/>
    </source>
</evidence>
<organism evidence="3 4">
    <name type="scientific">Azorhizophilus paspali</name>
    <name type="common">Azotobacter paspali</name>
    <dbReference type="NCBI Taxonomy" id="69963"/>
    <lineage>
        <taxon>Bacteria</taxon>
        <taxon>Pseudomonadati</taxon>
        <taxon>Pseudomonadota</taxon>
        <taxon>Gammaproteobacteria</taxon>
        <taxon>Pseudomonadales</taxon>
        <taxon>Pseudomonadaceae</taxon>
        <taxon>Azorhizophilus</taxon>
    </lineage>
</organism>
<proteinExistence type="predicted"/>
<evidence type="ECO:0000256" key="2">
    <source>
        <dbReference type="SAM" id="MobiDB-lite"/>
    </source>
</evidence>
<protein>
    <submittedName>
        <fullName evidence="3">Uncharacterized protein</fullName>
    </submittedName>
</protein>
<reference evidence="3 4" key="1">
    <citation type="submission" date="2024-09" db="EMBL/GenBank/DDBJ databases">
        <authorList>
            <person name="Sun Q."/>
            <person name="Mori K."/>
        </authorList>
    </citation>
    <scope>NUCLEOTIDE SEQUENCE [LARGE SCALE GENOMIC DNA]</scope>
    <source>
        <strain evidence="3 4">NCAIM B.01794</strain>
    </source>
</reference>
<evidence type="ECO:0000313" key="3">
    <source>
        <dbReference type="EMBL" id="MFC0708718.1"/>
    </source>
</evidence>
<dbReference type="EMBL" id="JBHLSS010000026">
    <property type="protein sequence ID" value="MFC0708718.1"/>
    <property type="molecule type" value="Genomic_DNA"/>
</dbReference>
<keyword evidence="4" id="KW-1185">Reference proteome</keyword>
<accession>A0ABV6SGR8</accession>
<evidence type="ECO:0000256" key="1">
    <source>
        <dbReference type="SAM" id="Coils"/>
    </source>
</evidence>
<name>A0ABV6SGR8_AZOPA</name>
<keyword evidence="1" id="KW-0175">Coiled coil</keyword>
<sequence>MFSKLLIGLLGPLLKALVGKVLDEFSDWLFERLREILRRRRTTNLDELEARAAQADERARRAGSADEAREQEAVARVWREVAEMFRRENEALKAELEDVRRGAGRRARQAVATLPIGQVVESVGKASEREEAGSPLRLDGPAAERE</sequence>
<gene>
    <name evidence="3" type="ORF">ACFFGX_03620</name>
</gene>
<feature type="coiled-coil region" evidence="1">
    <location>
        <begin position="38"/>
        <end position="102"/>
    </location>
</feature>